<evidence type="ECO:0000256" key="1">
    <source>
        <dbReference type="SAM" id="MobiDB-lite"/>
    </source>
</evidence>
<organism evidence="3 4">
    <name type="scientific">Richelia sinica FACHB-800</name>
    <dbReference type="NCBI Taxonomy" id="1357546"/>
    <lineage>
        <taxon>Bacteria</taxon>
        <taxon>Bacillati</taxon>
        <taxon>Cyanobacteriota</taxon>
        <taxon>Cyanophyceae</taxon>
        <taxon>Nostocales</taxon>
        <taxon>Nostocaceae</taxon>
        <taxon>Richelia</taxon>
    </lineage>
</organism>
<dbReference type="KEGG" id="rsin:B6N60_04789"/>
<dbReference type="EMBL" id="CP021056">
    <property type="protein sequence ID" value="QXE26061.1"/>
    <property type="molecule type" value="Genomic_DNA"/>
</dbReference>
<dbReference type="RefSeq" id="WP_190607778.1">
    <property type="nucleotide sequence ID" value="NZ_CP021056.1"/>
</dbReference>
<accession>A0A975TC27</accession>
<name>A0A975TC27_9NOST</name>
<evidence type="ECO:0000256" key="2">
    <source>
        <dbReference type="SAM" id="SignalP"/>
    </source>
</evidence>
<gene>
    <name evidence="3" type="ORF">B6N60_04789</name>
</gene>
<evidence type="ECO:0008006" key="5">
    <source>
        <dbReference type="Google" id="ProtNLM"/>
    </source>
</evidence>
<feature type="compositionally biased region" description="Basic and acidic residues" evidence="1">
    <location>
        <begin position="45"/>
        <end position="66"/>
    </location>
</feature>
<feature type="region of interest" description="Disordered" evidence="1">
    <location>
        <begin position="45"/>
        <end position="129"/>
    </location>
</feature>
<sequence>MHQNIAKNLSLLLIFPLFTGFIPASASLLCPANAAEDRVKISRYDNQDADNGRSGRDGRNGRDGSDKTVYSNGSPVNLDLSGKDGEDGEDGENASSPRCGRYAEDRERDLNAADGGNGGQGGDGGKGGNGGDLKVYYSNLADLRTISVQGGGGEGGRGGRGGLGTEGCQCRRRRWQVKTCKGTPGSPDHKCTEKTYRCTDGSDGVDGRDGKDGSRGSLGRLWLVKGQQPLADDTPTFTATLSQLASKKVNLSKNQWLSKNGADSLLAPGSVIADQYYEFNQRLEANFQLIWQEKQAITDFGNETAKLTLNDNQQVEIVFPQQVWINGSATTQGNLTTFTVKNAILPGDVTRLAVAEFAGTGKNLNLKIVDLAAKSDAINTKFKIKYRAQDTSSGYSDYQTVYEGEIPQQLVTRDYNRFTLALGQLRIPDAALQSGMNIDLEIVATRFLGERSAQQSLNWRGVVRKSK</sequence>
<feature type="region of interest" description="Disordered" evidence="1">
    <location>
        <begin position="148"/>
        <end position="167"/>
    </location>
</feature>
<dbReference type="Proteomes" id="UP000683511">
    <property type="component" value="Chromosome"/>
</dbReference>
<evidence type="ECO:0000313" key="4">
    <source>
        <dbReference type="Proteomes" id="UP000683511"/>
    </source>
</evidence>
<dbReference type="AlphaFoldDB" id="A0A975TC27"/>
<keyword evidence="2" id="KW-0732">Signal</keyword>
<feature type="compositionally biased region" description="Basic and acidic residues" evidence="1">
    <location>
        <begin position="101"/>
        <end position="111"/>
    </location>
</feature>
<keyword evidence="4" id="KW-1185">Reference proteome</keyword>
<feature type="compositionally biased region" description="Gly residues" evidence="1">
    <location>
        <begin position="115"/>
        <end position="129"/>
    </location>
</feature>
<feature type="compositionally biased region" description="Gly residues" evidence="1">
    <location>
        <begin position="149"/>
        <end position="165"/>
    </location>
</feature>
<reference evidence="3" key="1">
    <citation type="submission" date="2017-04" db="EMBL/GenBank/DDBJ databases">
        <title>Genome deletions in a multicellular cyanobacterial endosymbiont for morphological adaptation in marine diatoms.</title>
        <authorList>
            <person name="Wang Y."/>
            <person name="Gao H."/>
            <person name="Li R."/>
            <person name="Xu X."/>
        </authorList>
    </citation>
    <scope>NUCLEOTIDE SEQUENCE</scope>
    <source>
        <strain evidence="3">FACHB 800</strain>
    </source>
</reference>
<protein>
    <recommendedName>
        <fullName evidence="5">Collagen-like protein</fullName>
    </recommendedName>
</protein>
<proteinExistence type="predicted"/>
<feature type="signal peptide" evidence="2">
    <location>
        <begin position="1"/>
        <end position="26"/>
    </location>
</feature>
<feature type="chain" id="PRO_5037938312" description="Collagen-like protein" evidence="2">
    <location>
        <begin position="27"/>
        <end position="467"/>
    </location>
</feature>
<evidence type="ECO:0000313" key="3">
    <source>
        <dbReference type="EMBL" id="QXE26061.1"/>
    </source>
</evidence>